<name>A0ABN5FNE1_9PROT</name>
<evidence type="ECO:0000313" key="1">
    <source>
        <dbReference type="EMBL" id="AUG55793.1"/>
    </source>
</evidence>
<dbReference type="PANTHER" id="PTHR38436">
    <property type="entry name" value="POLYKETIDE CYCLASE SNOAL-LIKE DOMAIN"/>
    <property type="match status" value="1"/>
</dbReference>
<protein>
    <submittedName>
        <fullName evidence="1">Ester cyclase</fullName>
    </submittedName>
</protein>
<organism evidence="1 2">
    <name type="scientific">Thalassospira marina</name>
    <dbReference type="NCBI Taxonomy" id="2048283"/>
    <lineage>
        <taxon>Bacteria</taxon>
        <taxon>Pseudomonadati</taxon>
        <taxon>Pseudomonadota</taxon>
        <taxon>Alphaproteobacteria</taxon>
        <taxon>Rhodospirillales</taxon>
        <taxon>Thalassospiraceae</taxon>
        <taxon>Thalassospira</taxon>
    </lineage>
</organism>
<dbReference type="PANTHER" id="PTHR38436:SF1">
    <property type="entry name" value="ESTER CYCLASE"/>
    <property type="match status" value="1"/>
</dbReference>
<sequence>MTRPTIPASQAMALTNGQKRALEDFYSALGTSNVDLVDHALTENWDDIPLGPGQEPGRNGIKPVFGMFRAAFPDLRLEIETILAEADRAAVRLRMTGTHNGPLMGIPASGKAVDIVIHEFHEFEGDRLRRTWHLEDLLGMFGQIGTWPNTGKGDAR</sequence>
<dbReference type="EMBL" id="CP024200">
    <property type="protein sequence ID" value="AUG55793.1"/>
    <property type="molecule type" value="Genomic_DNA"/>
</dbReference>
<proteinExistence type="predicted"/>
<reference evidence="1 2" key="1">
    <citation type="submission" date="2017-10" db="EMBL/GenBank/DDBJ databases">
        <title>Biodiversity and function of Thalassospira species in the particle-attached aromatic-hydrocarbon-degrading consortia from the surface seawater of the China South Sea.</title>
        <authorList>
            <person name="Dong C."/>
            <person name="Liu R."/>
            <person name="Shao Z."/>
        </authorList>
    </citation>
    <scope>NUCLEOTIDE SEQUENCE [LARGE SCALE GENOMIC DNA]</scope>
    <source>
        <strain evidence="1 2">CSC3H3</strain>
        <plasmid evidence="2">pcsc3h3</plasmid>
    </source>
</reference>
<dbReference type="InterPro" id="IPR032710">
    <property type="entry name" value="NTF2-like_dom_sf"/>
</dbReference>
<dbReference type="Gene3D" id="3.10.450.50">
    <property type="match status" value="1"/>
</dbReference>
<keyword evidence="2" id="KW-1185">Reference proteome</keyword>
<evidence type="ECO:0000313" key="2">
    <source>
        <dbReference type="Proteomes" id="UP000233458"/>
    </source>
</evidence>
<dbReference type="Pfam" id="PF07366">
    <property type="entry name" value="SnoaL"/>
    <property type="match status" value="1"/>
</dbReference>
<geneLocation type="plasmid" evidence="2">
    <name>pcsc3h3</name>
</geneLocation>
<dbReference type="SUPFAM" id="SSF54427">
    <property type="entry name" value="NTF2-like"/>
    <property type="match status" value="1"/>
</dbReference>
<accession>A0ABN5FNE1</accession>
<dbReference type="InterPro" id="IPR009959">
    <property type="entry name" value="Cyclase_SnoaL-like"/>
</dbReference>
<dbReference type="Proteomes" id="UP000233458">
    <property type="component" value="Plasmid pCSC3H3"/>
</dbReference>
<keyword evidence="1" id="KW-0614">Plasmid</keyword>
<gene>
    <name evidence="1" type="ORF">CSC3H3_23430</name>
</gene>
<dbReference type="RefSeq" id="WP_101286751.1">
    <property type="nucleotide sequence ID" value="NZ_CP024200.1"/>
</dbReference>